<keyword evidence="9" id="KW-0408">Iron</keyword>
<evidence type="ECO:0000256" key="4">
    <source>
        <dbReference type="ARBA" id="ARBA00006605"/>
    </source>
</evidence>
<feature type="domain" description="NADH:ubiquinone oxidoreductase-like 20kDa subunit" evidence="13">
    <location>
        <begin position="61"/>
        <end position="205"/>
    </location>
</feature>
<keyword evidence="7" id="KW-0732">Signal</keyword>
<evidence type="ECO:0000256" key="2">
    <source>
        <dbReference type="ARBA" id="ARBA00001966"/>
    </source>
</evidence>
<dbReference type="GO" id="GO:0030313">
    <property type="term" value="C:cell envelope"/>
    <property type="evidence" value="ECO:0007669"/>
    <property type="project" value="UniProtKB-SubCell"/>
</dbReference>
<dbReference type="GO" id="GO:0009375">
    <property type="term" value="C:ferredoxin hydrogenase complex"/>
    <property type="evidence" value="ECO:0007669"/>
    <property type="project" value="InterPro"/>
</dbReference>
<dbReference type="PROSITE" id="PS51318">
    <property type="entry name" value="TAT"/>
    <property type="match status" value="1"/>
</dbReference>
<dbReference type="NCBIfam" id="TIGR01409">
    <property type="entry name" value="TAT_signal_seq"/>
    <property type="match status" value="1"/>
</dbReference>
<feature type="domain" description="Cytochrome-c3 hydrogenase C-terminal" evidence="14">
    <location>
        <begin position="225"/>
        <end position="308"/>
    </location>
</feature>
<evidence type="ECO:0000259" key="14">
    <source>
        <dbReference type="Pfam" id="PF14720"/>
    </source>
</evidence>
<dbReference type="PANTHER" id="PTHR30013">
    <property type="entry name" value="NIFE / NIFESE HYDROGENASE SMALL SUBUNIT FAMILY MEMBER"/>
    <property type="match status" value="1"/>
</dbReference>
<dbReference type="GO" id="GO:0046872">
    <property type="term" value="F:metal ion binding"/>
    <property type="evidence" value="ECO:0007669"/>
    <property type="project" value="UniProtKB-KW"/>
</dbReference>
<evidence type="ECO:0000256" key="12">
    <source>
        <dbReference type="SAM" id="Phobius"/>
    </source>
</evidence>
<evidence type="ECO:0000256" key="7">
    <source>
        <dbReference type="ARBA" id="ARBA00022729"/>
    </source>
</evidence>
<dbReference type="SUPFAM" id="SSF56770">
    <property type="entry name" value="HydA/Nqo6-like"/>
    <property type="match status" value="1"/>
</dbReference>
<gene>
    <name evidence="15" type="ORF">A45J_1969</name>
</gene>
<feature type="transmembrane region" description="Helical" evidence="12">
    <location>
        <begin position="20"/>
        <end position="42"/>
    </location>
</feature>
<dbReference type="GO" id="GO:0009061">
    <property type="term" value="P:anaerobic respiration"/>
    <property type="evidence" value="ECO:0007669"/>
    <property type="project" value="TreeGrafter"/>
</dbReference>
<dbReference type="EMBL" id="BLAB01000001">
    <property type="protein sequence ID" value="GER94209.1"/>
    <property type="molecule type" value="Genomic_DNA"/>
</dbReference>
<evidence type="ECO:0000256" key="1">
    <source>
        <dbReference type="ARBA" id="ARBA00001927"/>
    </source>
</evidence>
<dbReference type="GO" id="GO:0008901">
    <property type="term" value="F:ferredoxin hydrogenase activity"/>
    <property type="evidence" value="ECO:0007669"/>
    <property type="project" value="InterPro"/>
</dbReference>
<protein>
    <submittedName>
        <fullName evidence="15">Ni/Fe hydrogenase</fullName>
    </submittedName>
</protein>
<dbReference type="Gene3D" id="4.10.480.10">
    <property type="entry name" value="Cytochrome-c3 hydrogenase, C-terminal domain"/>
    <property type="match status" value="1"/>
</dbReference>
<name>A0A5J4L7Q3_9ZZZZ</name>
<dbReference type="GO" id="GO:0016020">
    <property type="term" value="C:membrane"/>
    <property type="evidence" value="ECO:0007669"/>
    <property type="project" value="TreeGrafter"/>
</dbReference>
<evidence type="ECO:0000256" key="8">
    <source>
        <dbReference type="ARBA" id="ARBA00023002"/>
    </source>
</evidence>
<evidence type="ECO:0000256" key="10">
    <source>
        <dbReference type="ARBA" id="ARBA00023014"/>
    </source>
</evidence>
<keyword evidence="5" id="KW-0004">4Fe-4S</keyword>
<dbReference type="InterPro" id="IPR006311">
    <property type="entry name" value="TAT_signal"/>
</dbReference>
<keyword evidence="8" id="KW-0560">Oxidoreductase</keyword>
<keyword evidence="12" id="KW-0812">Transmembrane</keyword>
<dbReference type="InterPro" id="IPR006137">
    <property type="entry name" value="NADH_UbQ_OxRdtase-like_20kDa"/>
</dbReference>
<evidence type="ECO:0000256" key="11">
    <source>
        <dbReference type="ARBA" id="ARBA00023291"/>
    </source>
</evidence>
<dbReference type="InterPro" id="IPR027394">
    <property type="entry name" value="Cytochrome-c3_hydrogenase_C"/>
</dbReference>
<keyword evidence="6" id="KW-0479">Metal-binding</keyword>
<comment type="subcellular location">
    <subcellularLocation>
        <location evidence="3">Cell envelope</location>
    </subcellularLocation>
</comment>
<comment type="caution">
    <text evidence="15">The sequence shown here is derived from an EMBL/GenBank/DDBJ whole genome shotgun (WGS) entry which is preliminary data.</text>
</comment>
<accession>A0A5J4L7Q3</accession>
<comment type="cofactor">
    <cofactor evidence="1">
        <name>[3Fe-4S] cluster</name>
        <dbReference type="ChEBI" id="CHEBI:21137"/>
    </cofactor>
</comment>
<dbReference type="AlphaFoldDB" id="A0A5J4L7Q3"/>
<dbReference type="GO" id="GO:0009055">
    <property type="term" value="F:electron transfer activity"/>
    <property type="evidence" value="ECO:0007669"/>
    <property type="project" value="TreeGrafter"/>
</dbReference>
<reference evidence="15" key="1">
    <citation type="submission" date="2019-10" db="EMBL/GenBank/DDBJ databases">
        <title>Metagenomic sequencing of thiosulfate-disproportionating enrichment culture.</title>
        <authorList>
            <person name="Umezawa K."/>
            <person name="Kojima H."/>
            <person name="Fukui M."/>
        </authorList>
    </citation>
    <scope>NUCLEOTIDE SEQUENCE</scope>
    <source>
        <strain evidence="15">45J</strain>
    </source>
</reference>
<keyword evidence="10" id="KW-0411">Iron-sulfur</keyword>
<evidence type="ECO:0000256" key="5">
    <source>
        <dbReference type="ARBA" id="ARBA00022485"/>
    </source>
</evidence>
<evidence type="ECO:0000256" key="9">
    <source>
        <dbReference type="ARBA" id="ARBA00023004"/>
    </source>
</evidence>
<dbReference type="InterPro" id="IPR001821">
    <property type="entry name" value="NiFe_hydrogenase_ssu"/>
</dbReference>
<dbReference type="PANTHER" id="PTHR30013:SF7">
    <property type="entry name" value="HYDROGENASE-2 SMALL CHAIN"/>
    <property type="match status" value="1"/>
</dbReference>
<dbReference type="Pfam" id="PF14720">
    <property type="entry name" value="NiFe_hyd_SSU_C"/>
    <property type="match status" value="1"/>
</dbReference>
<keyword evidence="11" id="KW-0003">3Fe-4S</keyword>
<organism evidence="15">
    <name type="scientific">hot springs metagenome</name>
    <dbReference type="NCBI Taxonomy" id="433727"/>
    <lineage>
        <taxon>unclassified sequences</taxon>
        <taxon>metagenomes</taxon>
        <taxon>ecological metagenomes</taxon>
    </lineage>
</organism>
<dbReference type="GO" id="GO:0051538">
    <property type="term" value="F:3 iron, 4 sulfur cluster binding"/>
    <property type="evidence" value="ECO:0007669"/>
    <property type="project" value="UniProtKB-KW"/>
</dbReference>
<evidence type="ECO:0000256" key="6">
    <source>
        <dbReference type="ARBA" id="ARBA00022723"/>
    </source>
</evidence>
<dbReference type="Gene3D" id="3.40.50.700">
    <property type="entry name" value="NADH:ubiquinone oxidoreductase-like, 20kDa subunit"/>
    <property type="match status" value="1"/>
</dbReference>
<evidence type="ECO:0000256" key="3">
    <source>
        <dbReference type="ARBA" id="ARBA00004196"/>
    </source>
</evidence>
<comment type="cofactor">
    <cofactor evidence="2">
        <name>[4Fe-4S] cluster</name>
        <dbReference type="ChEBI" id="CHEBI:49883"/>
    </cofactor>
</comment>
<dbReference type="PIRSF" id="PIRSF000310">
    <property type="entry name" value="NiFe_hyd_ssu"/>
    <property type="match status" value="1"/>
</dbReference>
<dbReference type="Pfam" id="PF01058">
    <property type="entry name" value="Oxidored_q6"/>
    <property type="match status" value="1"/>
</dbReference>
<evidence type="ECO:0000259" key="13">
    <source>
        <dbReference type="Pfam" id="PF01058"/>
    </source>
</evidence>
<dbReference type="PRINTS" id="PR00614">
    <property type="entry name" value="NIHGNASESMLL"/>
</dbReference>
<dbReference type="InterPro" id="IPR037148">
    <property type="entry name" value="NiFe-Hase_small_C_sf"/>
</dbReference>
<dbReference type="InterPro" id="IPR019546">
    <property type="entry name" value="TAT_signal_bac_arc"/>
</dbReference>
<dbReference type="GO" id="GO:0044569">
    <property type="term" value="C:[Ni-Fe] hydrogenase complex"/>
    <property type="evidence" value="ECO:0007669"/>
    <property type="project" value="TreeGrafter"/>
</dbReference>
<keyword evidence="12" id="KW-0472">Membrane</keyword>
<sequence>MYDDNLFDSLSRRGVSRRDFIKFCTAMAATLALPSGFVSQIAEALEKKQKPYLVWLEYQDCAGDTEALLRANKPTVAEIVLDILSVDYHETIMAAAGKQAEKSLMDVVKNHKGKYFVVVEGSIPLKDGGVYCCVGGRAAIDIAKEVCGNALATIAVGTCAAYGGLPAANPNPTGAVGVKEAVGGTVVNLPGCPVNVENITATIVHYLTFGSLPNLDGLGRPYFAFGKRIHDNCERRAHFDAGQFVRKWGDEGHRLGWCLYEMGCKGPSAYQNCPTMKYNEKTSWPVQAGHGCIGCATPNFWDTMTPFYRRLPKVPGFGVETTADKIGLGIAAVAAAGVAAHAIASTTKKREKTEE</sequence>
<dbReference type="NCBIfam" id="TIGR00391">
    <property type="entry name" value="hydA"/>
    <property type="match status" value="1"/>
</dbReference>
<keyword evidence="12" id="KW-1133">Transmembrane helix</keyword>
<dbReference type="GO" id="GO:0051539">
    <property type="term" value="F:4 iron, 4 sulfur cluster binding"/>
    <property type="evidence" value="ECO:0007669"/>
    <property type="project" value="UniProtKB-KW"/>
</dbReference>
<comment type="similarity">
    <text evidence="4">Belongs to the [NiFe]/[NiFeSe] hydrogenase small subunit family.</text>
</comment>
<proteinExistence type="inferred from homology"/>
<evidence type="ECO:0000313" key="15">
    <source>
        <dbReference type="EMBL" id="GER94209.1"/>
    </source>
</evidence>
<dbReference type="InterPro" id="IPR037024">
    <property type="entry name" value="NiFe_Hase_small_N_sf"/>
</dbReference>